<dbReference type="STRING" id="767519.SAMN05216559_1936"/>
<organism evidence="2 3">
    <name type="scientific">Halomicrobium zhouii</name>
    <dbReference type="NCBI Taxonomy" id="767519"/>
    <lineage>
        <taxon>Archaea</taxon>
        <taxon>Methanobacteriati</taxon>
        <taxon>Methanobacteriota</taxon>
        <taxon>Stenosarchaea group</taxon>
        <taxon>Halobacteria</taxon>
        <taxon>Halobacteriales</taxon>
        <taxon>Haloarculaceae</taxon>
        <taxon>Halomicrobium</taxon>
    </lineage>
</organism>
<protein>
    <recommendedName>
        <fullName evidence="1">DUF7437 domain-containing protein</fullName>
    </recommendedName>
</protein>
<gene>
    <name evidence="2" type="ORF">SAMN05216559_1936</name>
</gene>
<sequence length="209" mass="22529">MSNAPSPTQPPDAGHTAHRFFVVQELLGTPDLARFYTDLLVNSPTTVTAARERQGFSKSTAYKYANTLAELGVAEELDEYEDGSSLWRADPVSGDWTDETTLELGPAIIAVYGATGVDDDLELFVDRHGKAALAPAVMATLAYLQGETTRRGVADELGVPAVEAIAVTQAIERIVTVVKDHDPTLSDIAFEVDVHDRAIEQGPYQRADA</sequence>
<dbReference type="Pfam" id="PF24218">
    <property type="entry name" value="DUF7437"/>
    <property type="match status" value="1"/>
</dbReference>
<evidence type="ECO:0000313" key="3">
    <source>
        <dbReference type="Proteomes" id="UP000199062"/>
    </source>
</evidence>
<evidence type="ECO:0000313" key="2">
    <source>
        <dbReference type="EMBL" id="SFR97903.1"/>
    </source>
</evidence>
<proteinExistence type="predicted"/>
<dbReference type="InterPro" id="IPR055860">
    <property type="entry name" value="DUF7437"/>
</dbReference>
<dbReference type="RefSeq" id="WP_245778640.1">
    <property type="nucleotide sequence ID" value="NZ_FOZK01000002.1"/>
</dbReference>
<reference evidence="2 3" key="1">
    <citation type="submission" date="2016-10" db="EMBL/GenBank/DDBJ databases">
        <authorList>
            <person name="de Groot N.N."/>
        </authorList>
    </citation>
    <scope>NUCLEOTIDE SEQUENCE [LARGE SCALE GENOMIC DNA]</scope>
    <source>
        <strain evidence="2 3">CGMCC 1.10457</strain>
    </source>
</reference>
<accession>A0A1I6L317</accession>
<dbReference type="AlphaFoldDB" id="A0A1I6L317"/>
<name>A0A1I6L317_9EURY</name>
<keyword evidence="3" id="KW-1185">Reference proteome</keyword>
<evidence type="ECO:0000259" key="1">
    <source>
        <dbReference type="Pfam" id="PF24218"/>
    </source>
</evidence>
<feature type="domain" description="DUF7437" evidence="1">
    <location>
        <begin position="117"/>
        <end position="178"/>
    </location>
</feature>
<dbReference type="Proteomes" id="UP000199062">
    <property type="component" value="Unassembled WGS sequence"/>
</dbReference>
<dbReference type="EMBL" id="FOZK01000002">
    <property type="protein sequence ID" value="SFR97903.1"/>
    <property type="molecule type" value="Genomic_DNA"/>
</dbReference>